<reference evidence="2" key="1">
    <citation type="submission" date="2020-11" db="EMBL/GenBank/DDBJ databases">
        <authorList>
            <consortium name="DOE Joint Genome Institute"/>
            <person name="Ahrendt S."/>
            <person name="Riley R."/>
            <person name="Andreopoulos W."/>
            <person name="Labutti K."/>
            <person name="Pangilinan J."/>
            <person name="Ruiz-Duenas F.J."/>
            <person name="Barrasa J.M."/>
            <person name="Sanchez-Garcia M."/>
            <person name="Camarero S."/>
            <person name="Miyauchi S."/>
            <person name="Serrano A."/>
            <person name="Linde D."/>
            <person name="Babiker R."/>
            <person name="Drula E."/>
            <person name="Ayuso-Fernandez I."/>
            <person name="Pacheco R."/>
            <person name="Padilla G."/>
            <person name="Ferreira P."/>
            <person name="Barriuso J."/>
            <person name="Kellner H."/>
            <person name="Castanera R."/>
            <person name="Alfaro M."/>
            <person name="Ramirez L."/>
            <person name="Pisabarro A.G."/>
            <person name="Kuo A."/>
            <person name="Tritt A."/>
            <person name="Lipzen A."/>
            <person name="He G."/>
            <person name="Yan M."/>
            <person name="Ng V."/>
            <person name="Cullen D."/>
            <person name="Martin F."/>
            <person name="Rosso M.-N."/>
            <person name="Henrissat B."/>
            <person name="Hibbett D."/>
            <person name="Martinez A.T."/>
            <person name="Grigoriev I.V."/>
        </authorList>
    </citation>
    <scope>NUCLEOTIDE SEQUENCE</scope>
    <source>
        <strain evidence="2">CBS 247.69</strain>
    </source>
</reference>
<dbReference type="InterPro" id="IPR052228">
    <property type="entry name" value="Sec_Metab_Biosynth_Oxidored"/>
</dbReference>
<evidence type="ECO:0000313" key="2">
    <source>
        <dbReference type="EMBL" id="KAF9461000.1"/>
    </source>
</evidence>
<dbReference type="EMBL" id="MU150290">
    <property type="protein sequence ID" value="KAF9461000.1"/>
    <property type="molecule type" value="Genomic_DNA"/>
</dbReference>
<accession>A0A9P5Y4E6</accession>
<dbReference type="InterPro" id="IPR002347">
    <property type="entry name" value="SDR_fam"/>
</dbReference>
<keyword evidence="1" id="KW-0560">Oxidoreductase</keyword>
<evidence type="ECO:0000313" key="3">
    <source>
        <dbReference type="Proteomes" id="UP000807353"/>
    </source>
</evidence>
<dbReference type="PANTHER" id="PTHR47534">
    <property type="entry name" value="YALI0E05731P"/>
    <property type="match status" value="1"/>
</dbReference>
<proteinExistence type="predicted"/>
<dbReference type="OrthoDB" id="2898509at2759"/>
<evidence type="ECO:0000256" key="1">
    <source>
        <dbReference type="ARBA" id="ARBA00023002"/>
    </source>
</evidence>
<evidence type="ECO:0008006" key="4">
    <source>
        <dbReference type="Google" id="ProtNLM"/>
    </source>
</evidence>
<name>A0A9P5Y4E6_9AGAR</name>
<keyword evidence="3" id="KW-1185">Reference proteome</keyword>
<sequence length="308" mass="33634">MPSLSAIRTSNAAFSPTYPPVAVIVGGTSGIGRGIAEAFVRHTKGNAHIIIIGRNRNAADSIIAQFPKPTKSEGVTHEFVQCDVSQMKNIQAVTKDLVSRLPRINFLMMSPGYMTMKGRDETDEGIDKKLAVHYYARWAFIHGLLPALVKAKEAGEEAKVLTVLAAGKGGPVNLDDLGLKKTYSVSNAALATPTYNDLMIEEFSMRYPELTFVHAYPGLVRTSIFSSADSMLIKASAYIVPILGYPFSTSQEETGEYMLYGILNATKGVFRIGSRGEDIGKKRYFGSEEARKKLWEHTIVETQVSASS</sequence>
<comment type="caution">
    <text evidence="2">The sequence shown here is derived from an EMBL/GenBank/DDBJ whole genome shotgun (WGS) entry which is preliminary data.</text>
</comment>
<dbReference type="Pfam" id="PF00106">
    <property type="entry name" value="adh_short"/>
    <property type="match status" value="1"/>
</dbReference>
<dbReference type="GO" id="GO:0016491">
    <property type="term" value="F:oxidoreductase activity"/>
    <property type="evidence" value="ECO:0007669"/>
    <property type="project" value="UniProtKB-KW"/>
</dbReference>
<dbReference type="Gene3D" id="3.40.50.720">
    <property type="entry name" value="NAD(P)-binding Rossmann-like Domain"/>
    <property type="match status" value="1"/>
</dbReference>
<dbReference type="Proteomes" id="UP000807353">
    <property type="component" value="Unassembled WGS sequence"/>
</dbReference>
<dbReference type="SUPFAM" id="SSF51735">
    <property type="entry name" value="NAD(P)-binding Rossmann-fold domains"/>
    <property type="match status" value="1"/>
</dbReference>
<dbReference type="AlphaFoldDB" id="A0A9P5Y4E6"/>
<gene>
    <name evidence="2" type="ORF">BDZ94DRAFT_1168553</name>
</gene>
<dbReference type="PANTHER" id="PTHR47534:SF3">
    <property type="entry name" value="ALCOHOL DEHYDROGENASE-LIKE C-TERMINAL DOMAIN-CONTAINING PROTEIN"/>
    <property type="match status" value="1"/>
</dbReference>
<protein>
    <recommendedName>
        <fullName evidence="4">NAD(P)-binding protein</fullName>
    </recommendedName>
</protein>
<organism evidence="2 3">
    <name type="scientific">Collybia nuda</name>
    <dbReference type="NCBI Taxonomy" id="64659"/>
    <lineage>
        <taxon>Eukaryota</taxon>
        <taxon>Fungi</taxon>
        <taxon>Dikarya</taxon>
        <taxon>Basidiomycota</taxon>
        <taxon>Agaricomycotina</taxon>
        <taxon>Agaricomycetes</taxon>
        <taxon>Agaricomycetidae</taxon>
        <taxon>Agaricales</taxon>
        <taxon>Tricholomatineae</taxon>
        <taxon>Clitocybaceae</taxon>
        <taxon>Collybia</taxon>
    </lineage>
</organism>
<dbReference type="InterPro" id="IPR036291">
    <property type="entry name" value="NAD(P)-bd_dom_sf"/>
</dbReference>